<protein>
    <recommendedName>
        <fullName evidence="3">DUF2993 domain-containing protein</fullName>
    </recommendedName>
</protein>
<dbReference type="Proteomes" id="UP000198825">
    <property type="component" value="Chromosome I"/>
</dbReference>
<dbReference type="EMBL" id="LT629799">
    <property type="protein sequence ID" value="SDU83469.1"/>
    <property type="molecule type" value="Genomic_DNA"/>
</dbReference>
<accession>A0A1H2LRB4</accession>
<dbReference type="OrthoDB" id="5194061at2"/>
<dbReference type="Pfam" id="PF11209">
    <property type="entry name" value="LmeA"/>
    <property type="match status" value="1"/>
</dbReference>
<keyword evidence="2" id="KW-1185">Reference proteome</keyword>
<dbReference type="STRING" id="546874.SAMN04488544_0690"/>
<dbReference type="InterPro" id="IPR021373">
    <property type="entry name" value="DUF2993"/>
</dbReference>
<dbReference type="AlphaFoldDB" id="A0A1H2LRB4"/>
<proteinExistence type="predicted"/>
<evidence type="ECO:0000313" key="2">
    <source>
        <dbReference type="Proteomes" id="UP000198825"/>
    </source>
</evidence>
<evidence type="ECO:0000313" key="1">
    <source>
        <dbReference type="EMBL" id="SDU83469.1"/>
    </source>
</evidence>
<organism evidence="1 2">
    <name type="scientific">Microlunatus sagamiharensis</name>
    <dbReference type="NCBI Taxonomy" id="546874"/>
    <lineage>
        <taxon>Bacteria</taxon>
        <taxon>Bacillati</taxon>
        <taxon>Actinomycetota</taxon>
        <taxon>Actinomycetes</taxon>
        <taxon>Propionibacteriales</taxon>
        <taxon>Propionibacteriaceae</taxon>
        <taxon>Microlunatus</taxon>
    </lineage>
</organism>
<sequence length="243" mass="25217">MADDVRRRGGWLPAALVVLALLLLTWGADVLARVGAESLVAQDVQAATGVAEEPVVEIDGRFFLPQVVRGAYGRVHVSARGLRNGPLVVESLDADLTDVRVPFHDVLVRDVRAIGVGHSEETAVLTYPALNSYLEATGRPLTVAPGPDGEGVTLTGSVEVLGKQVDASADVTLSVDEGNLQLTPQAVTSGSVLGDAARLLLGQRLSVTVPLGSLPFSQRLTGVRPTADGLVVQAAGDAVVLQP</sequence>
<reference evidence="2" key="1">
    <citation type="submission" date="2016-10" db="EMBL/GenBank/DDBJ databases">
        <authorList>
            <person name="Varghese N."/>
            <person name="Submissions S."/>
        </authorList>
    </citation>
    <scope>NUCLEOTIDE SEQUENCE [LARGE SCALE GENOMIC DNA]</scope>
    <source>
        <strain evidence="2">DSM 21743</strain>
    </source>
</reference>
<name>A0A1H2LRB4_9ACTN</name>
<gene>
    <name evidence="1" type="ORF">SAMN04488544_0690</name>
</gene>
<evidence type="ECO:0008006" key="3">
    <source>
        <dbReference type="Google" id="ProtNLM"/>
    </source>
</evidence>
<dbReference type="RefSeq" id="WP_091073254.1">
    <property type="nucleotide sequence ID" value="NZ_LT629799.1"/>
</dbReference>